<name>A0A5A7N7F9_9PROT</name>
<evidence type="ECO:0000256" key="1">
    <source>
        <dbReference type="ARBA" id="ARBA00004442"/>
    </source>
</evidence>
<dbReference type="Pfam" id="PF07715">
    <property type="entry name" value="Plug"/>
    <property type="match status" value="1"/>
</dbReference>
<protein>
    <submittedName>
        <fullName evidence="8">TonB-dependent receptor</fullName>
    </submittedName>
</protein>
<evidence type="ECO:0000259" key="7">
    <source>
        <dbReference type="Pfam" id="PF07715"/>
    </source>
</evidence>
<dbReference type="SUPFAM" id="SSF56935">
    <property type="entry name" value="Porins"/>
    <property type="match status" value="1"/>
</dbReference>
<dbReference type="PANTHER" id="PTHR40980:SF3">
    <property type="entry name" value="TONB-DEPENDENT RECEPTOR-LIKE BETA-BARREL DOMAIN-CONTAINING PROTEIN"/>
    <property type="match status" value="1"/>
</dbReference>
<proteinExistence type="inferred from homology"/>
<keyword evidence="9" id="KW-1185">Reference proteome</keyword>
<keyword evidence="4" id="KW-0798">TonB box</keyword>
<dbReference type="RefSeq" id="WP_042085090.1">
    <property type="nucleotide sequence ID" value="NZ_BKCN01000009.1"/>
</dbReference>
<keyword evidence="3" id="KW-0998">Cell outer membrane</keyword>
<dbReference type="InterPro" id="IPR012910">
    <property type="entry name" value="Plug_dom"/>
</dbReference>
<accession>A0A5A7N7F9</accession>
<evidence type="ECO:0000259" key="6">
    <source>
        <dbReference type="Pfam" id="PF00593"/>
    </source>
</evidence>
<dbReference type="Gene3D" id="2.40.170.20">
    <property type="entry name" value="TonB-dependent receptor, beta-barrel domain"/>
    <property type="match status" value="1"/>
</dbReference>
<sequence>MTHKAPDAPCSRRFFTSMTSRFALLSMLASAPVLAQDAGTSGEDEPFEIDEIVVTGIRGSLNRAMDIKRNSDRIVDSISSENLGKFPDSNVAESLQRISGVSIDRSGGEGQFVTVRGFGPSFNTVLVNGRTFATENQGREFSFDLLAADLITGADVYKSSVATTQTGALGATINVKTARPLDIGGFKFVASAKGMYEELSERVQPQGFAFISDTFMDDRLGLLLSVSHQSRDAQIDSVETRGFNPNSSLPQAGLEGVFVPQNFDQITNFENRDRTGVTGVIEYKATDRLHFTVDALWNRFKVKSNAASIGHWFTADQILDAEIDSNRTVTNLTHSENGATDFISRTFNRPTKIKALGFNADWQLNDMINLVFDSSWSRATSNNGGNDSFAVIGFNNGVSFSNDGTTDLPSVTGLPANLQDPSIGRAHIAIREGWDVTDEIFENRLDSAWEVDGEHLKRLKIGAYYADRTKTNELVRTDPNTLCLFCGYFVDVPDSILRPFENSGFLAGFSGDIPRAFQTFDPDDLFAFLESPEAATARDTLLNLAPGTTASLIGPNGFSAQVQPDSFRVNEIVADAYIEADIEGEVGGLPWFVNLGARYTHTNLTATGSQLTLNDLRTVFGDETIFQGVFAGGVETVRQSNSYDKFLPSLNAKIEFTDEIIGRFAASKTVTRPQLTDLAPRVNFDVLRPGNLIASGGNPDLKPFTSDNFDLSFEYYYAPGGYFTVALYYKQIDDFIVSTLAVEDFPVDNADNIFPGGLAPFNVRRPRNFESANVRGVEIAFQHLFDYLPGVLSGFGVTANATFVASNADVDQGSINQTFALEGLGNSQNFILFYDKGGFESRIAYNRRGEFLQTVSNPVGGDPIFVKTFDQIDARASFAITPNVSVFVEGINITNEKVFKTGRFDNQLLQVVNTGARYAFGVRTEF</sequence>
<feature type="domain" description="TonB-dependent receptor-like beta-barrel" evidence="6">
    <location>
        <begin position="549"/>
        <end position="893"/>
    </location>
</feature>
<dbReference type="Pfam" id="PF00593">
    <property type="entry name" value="TonB_dep_Rec_b-barrel"/>
    <property type="match status" value="1"/>
</dbReference>
<gene>
    <name evidence="8" type="primary">iroN</name>
    <name evidence="8" type="ORF">JCM17846_19440</name>
</gene>
<keyword evidence="5" id="KW-0732">Signal</keyword>
<dbReference type="EMBL" id="BKCN01000009">
    <property type="protein sequence ID" value="GER04262.1"/>
    <property type="molecule type" value="Genomic_DNA"/>
</dbReference>
<dbReference type="CDD" id="cd01347">
    <property type="entry name" value="ligand_gated_channel"/>
    <property type="match status" value="1"/>
</dbReference>
<dbReference type="Gene3D" id="2.170.130.10">
    <property type="entry name" value="TonB-dependent receptor, plug domain"/>
    <property type="match status" value="1"/>
</dbReference>
<evidence type="ECO:0000256" key="3">
    <source>
        <dbReference type="ARBA" id="ARBA00023237"/>
    </source>
</evidence>
<keyword evidence="8" id="KW-0675">Receptor</keyword>
<keyword evidence="2 4" id="KW-0472">Membrane</keyword>
<feature type="signal peptide" evidence="5">
    <location>
        <begin position="1"/>
        <end position="35"/>
    </location>
</feature>
<organism evidence="8 9">
    <name type="scientific">Iodidimonas nitroreducens</name>
    <dbReference type="NCBI Taxonomy" id="1236968"/>
    <lineage>
        <taxon>Bacteria</taxon>
        <taxon>Pseudomonadati</taxon>
        <taxon>Pseudomonadota</taxon>
        <taxon>Alphaproteobacteria</taxon>
        <taxon>Iodidimonadales</taxon>
        <taxon>Iodidimonadaceae</taxon>
        <taxon>Iodidimonas</taxon>
    </lineage>
</organism>
<comment type="subcellular location">
    <subcellularLocation>
        <location evidence="1 4">Cell outer membrane</location>
    </subcellularLocation>
</comment>
<dbReference type="InterPro" id="IPR010104">
    <property type="entry name" value="TonB_rcpt_bac"/>
</dbReference>
<dbReference type="InterPro" id="IPR036942">
    <property type="entry name" value="Beta-barrel_TonB_sf"/>
</dbReference>
<dbReference type="AlphaFoldDB" id="A0A5A7N7F9"/>
<comment type="similarity">
    <text evidence="4">Belongs to the TonB-dependent receptor family.</text>
</comment>
<dbReference type="PANTHER" id="PTHR40980">
    <property type="entry name" value="PLUG DOMAIN-CONTAINING PROTEIN"/>
    <property type="match status" value="1"/>
</dbReference>
<reference evidence="8 9" key="1">
    <citation type="submission" date="2019-09" db="EMBL/GenBank/DDBJ databases">
        <title>NBRP : Genome information of microbial organism related human and environment.</title>
        <authorList>
            <person name="Hattori M."/>
            <person name="Oshima K."/>
            <person name="Inaba H."/>
            <person name="Suda W."/>
            <person name="Sakamoto M."/>
            <person name="Iino T."/>
            <person name="Kitahara M."/>
            <person name="Oshida Y."/>
            <person name="Iida T."/>
            <person name="Kudo T."/>
            <person name="Itoh T."/>
            <person name="Ohkuma M."/>
        </authorList>
    </citation>
    <scope>NUCLEOTIDE SEQUENCE [LARGE SCALE GENOMIC DNA]</scope>
    <source>
        <strain evidence="8 9">Q-1</strain>
    </source>
</reference>
<evidence type="ECO:0000256" key="4">
    <source>
        <dbReference type="RuleBase" id="RU003357"/>
    </source>
</evidence>
<dbReference type="NCBIfam" id="TIGR01782">
    <property type="entry name" value="TonB-Xanth-Caul"/>
    <property type="match status" value="1"/>
</dbReference>
<evidence type="ECO:0000256" key="2">
    <source>
        <dbReference type="ARBA" id="ARBA00023136"/>
    </source>
</evidence>
<dbReference type="Proteomes" id="UP000324996">
    <property type="component" value="Unassembled WGS sequence"/>
</dbReference>
<feature type="chain" id="PRO_5022871320" evidence="5">
    <location>
        <begin position="36"/>
        <end position="926"/>
    </location>
</feature>
<dbReference type="InterPro" id="IPR037066">
    <property type="entry name" value="Plug_dom_sf"/>
</dbReference>
<evidence type="ECO:0000313" key="8">
    <source>
        <dbReference type="EMBL" id="GER04262.1"/>
    </source>
</evidence>
<dbReference type="GO" id="GO:0009279">
    <property type="term" value="C:cell outer membrane"/>
    <property type="evidence" value="ECO:0007669"/>
    <property type="project" value="UniProtKB-SubCell"/>
</dbReference>
<evidence type="ECO:0000313" key="9">
    <source>
        <dbReference type="Proteomes" id="UP000324996"/>
    </source>
</evidence>
<evidence type="ECO:0000256" key="5">
    <source>
        <dbReference type="SAM" id="SignalP"/>
    </source>
</evidence>
<dbReference type="InterPro" id="IPR000531">
    <property type="entry name" value="Beta-barrel_TonB"/>
</dbReference>
<comment type="caution">
    <text evidence="8">The sequence shown here is derived from an EMBL/GenBank/DDBJ whole genome shotgun (WGS) entry which is preliminary data.</text>
</comment>
<feature type="domain" description="TonB-dependent receptor plug" evidence="7">
    <location>
        <begin position="68"/>
        <end position="170"/>
    </location>
</feature>